<dbReference type="RefSeq" id="WP_282907510.1">
    <property type="nucleotide sequence ID" value="NZ_JAGRPV010000001.1"/>
</dbReference>
<feature type="chain" id="PRO_5046312619" evidence="2">
    <location>
        <begin position="22"/>
        <end position="486"/>
    </location>
</feature>
<accession>A0ABT6TCV5</accession>
<dbReference type="Gene3D" id="3.40.190.10">
    <property type="entry name" value="Periplasmic binding protein-like II"/>
    <property type="match status" value="1"/>
</dbReference>
<dbReference type="PROSITE" id="PS51257">
    <property type="entry name" value="PROKAR_LIPOPROTEIN"/>
    <property type="match status" value="1"/>
</dbReference>
<protein>
    <submittedName>
        <fullName evidence="3">Extracellular solute-binding protein</fullName>
    </submittedName>
</protein>
<dbReference type="PANTHER" id="PTHR43649:SF16">
    <property type="entry name" value="SUGAR-BINDING LIPOPROTEIN"/>
    <property type="match status" value="1"/>
</dbReference>
<evidence type="ECO:0000256" key="2">
    <source>
        <dbReference type="SAM" id="SignalP"/>
    </source>
</evidence>
<dbReference type="Pfam" id="PF01547">
    <property type="entry name" value="SBP_bac_1"/>
    <property type="match status" value="1"/>
</dbReference>
<proteinExistence type="predicted"/>
<feature type="signal peptide" evidence="2">
    <location>
        <begin position="1"/>
        <end position="21"/>
    </location>
</feature>
<comment type="caution">
    <text evidence="3">The sequence shown here is derived from an EMBL/GenBank/DDBJ whole genome shotgun (WGS) entry which is preliminary data.</text>
</comment>
<keyword evidence="4" id="KW-1185">Reference proteome</keyword>
<evidence type="ECO:0000313" key="3">
    <source>
        <dbReference type="EMBL" id="MDI4644510.1"/>
    </source>
</evidence>
<gene>
    <name evidence="3" type="ORF">KB449_06020</name>
</gene>
<reference evidence="3" key="1">
    <citation type="submission" date="2023-04" db="EMBL/GenBank/DDBJ databases">
        <title>Comparative genomic analysis of Cohnella hashimotonis sp. nov., isolated from the International Space Station.</title>
        <authorList>
            <person name="Venkateswaran K."/>
            <person name="Simpson A."/>
        </authorList>
    </citation>
    <scope>NUCLEOTIDE SEQUENCE</scope>
    <source>
        <strain evidence="3">F6_2S_P_1</strain>
    </source>
</reference>
<dbReference type="PANTHER" id="PTHR43649">
    <property type="entry name" value="ARABINOSE-BINDING PROTEIN-RELATED"/>
    <property type="match status" value="1"/>
</dbReference>
<dbReference type="InterPro" id="IPR006059">
    <property type="entry name" value="SBP"/>
</dbReference>
<feature type="compositionally biased region" description="Low complexity" evidence="1">
    <location>
        <begin position="29"/>
        <end position="59"/>
    </location>
</feature>
<sequence length="486" mass="53353">MNNKKKGLAFSLLTMMLVATACGGNNNGNAGASASSSASASPSASASASDAGASSPAASTEAPKITMTIQYPKPDNTEAIALEDSRIKRFEEKYPNVTIKKNDWQYAPSEIGIKMAAHQAQAAFNTFATEGKTLSEHQWAADLTTLMAGYEHKNDFNEKLLGPMTIGGKLYALPYDGYIMNVMINKKLFQDKNIPLPTADWTWDDFYNAAKATADPGKGIAGFAIMAKGNEGGWNWTNFLYQAGGKAENVADGKVTSAFNSDAGVKAMEFLKKLRWEANALPQNWALNYNETYNLFKQGRAAMVIGQKIEDSVNQAGMKKEDLMVLPMPSMEKGGDHVGVMGGNYRVINPQEPPEVQQAAFNYLTLDYFNQSGLDELKRILDERKTNNQVYFWDPTSVYYNIDSDYGNQMKDILAQYPDTVFTVDDQAVSMMKGEPEATYNAQDYYGVITTAMQAILSDKNADPKAELDKAAKKFDTEVLSKIKVE</sequence>
<name>A0ABT6TCV5_9BACL</name>
<evidence type="ECO:0000313" key="4">
    <source>
        <dbReference type="Proteomes" id="UP001161691"/>
    </source>
</evidence>
<evidence type="ECO:0000256" key="1">
    <source>
        <dbReference type="SAM" id="MobiDB-lite"/>
    </source>
</evidence>
<dbReference type="InterPro" id="IPR050490">
    <property type="entry name" value="Bact_solute-bd_prot1"/>
</dbReference>
<feature type="region of interest" description="Disordered" evidence="1">
    <location>
        <begin position="29"/>
        <end position="68"/>
    </location>
</feature>
<organism evidence="3 4">
    <name type="scientific">Cohnella hashimotonis</name>
    <dbReference type="NCBI Taxonomy" id="2826895"/>
    <lineage>
        <taxon>Bacteria</taxon>
        <taxon>Bacillati</taxon>
        <taxon>Bacillota</taxon>
        <taxon>Bacilli</taxon>
        <taxon>Bacillales</taxon>
        <taxon>Paenibacillaceae</taxon>
        <taxon>Cohnella</taxon>
    </lineage>
</organism>
<dbReference type="EMBL" id="JAGRPV010000001">
    <property type="protein sequence ID" value="MDI4644510.1"/>
    <property type="molecule type" value="Genomic_DNA"/>
</dbReference>
<dbReference type="SUPFAM" id="SSF53850">
    <property type="entry name" value="Periplasmic binding protein-like II"/>
    <property type="match status" value="1"/>
</dbReference>
<keyword evidence="2" id="KW-0732">Signal</keyword>
<dbReference type="Proteomes" id="UP001161691">
    <property type="component" value="Unassembled WGS sequence"/>
</dbReference>